<dbReference type="GO" id="GO:0006021">
    <property type="term" value="P:inositol biosynthetic process"/>
    <property type="evidence" value="ECO:0007669"/>
    <property type="project" value="TreeGrafter"/>
</dbReference>
<sequence>MLDRHRLMSKKESKTEAVQSVAGERLADEDIHIGPSDYVPWQKDNKVCFIRMEGRLFGDVPMNLELRLSVEDSPNSAGVVIDAIRCCKLALDRGQGGVLYSPSAYFMK</sequence>
<reference evidence="3" key="1">
    <citation type="journal article" date="2014" name="Front. Microbiol.">
        <title>High frequency of phylogenetically diverse reductive dehalogenase-homologous genes in deep subseafloor sedimentary metagenomes.</title>
        <authorList>
            <person name="Kawai M."/>
            <person name="Futagami T."/>
            <person name="Toyoda A."/>
            <person name="Takaki Y."/>
            <person name="Nishi S."/>
            <person name="Hori S."/>
            <person name="Arai W."/>
            <person name="Tsubouchi T."/>
            <person name="Morono Y."/>
            <person name="Uchiyama I."/>
            <person name="Ito T."/>
            <person name="Fujiyama A."/>
            <person name="Inagaki F."/>
            <person name="Takami H."/>
        </authorList>
    </citation>
    <scope>NUCLEOTIDE SEQUENCE</scope>
    <source>
        <strain evidence="3">Expedition CK06-06</strain>
    </source>
</reference>
<evidence type="ECO:0000313" key="3">
    <source>
        <dbReference type="EMBL" id="GAJ05709.1"/>
    </source>
</evidence>
<evidence type="ECO:0000256" key="1">
    <source>
        <dbReference type="SAM" id="MobiDB-lite"/>
    </source>
</evidence>
<dbReference type="InterPro" id="IPR036291">
    <property type="entry name" value="NAD(P)-bd_dom_sf"/>
</dbReference>
<accession>X1TKA4</accession>
<dbReference type="InterPro" id="IPR013021">
    <property type="entry name" value="Myo-inos-1-P_Synthase_GAPDH"/>
</dbReference>
<evidence type="ECO:0000259" key="2">
    <source>
        <dbReference type="Pfam" id="PF01658"/>
    </source>
</evidence>
<name>X1TKA4_9ZZZZ</name>
<dbReference type="PANTHER" id="PTHR43125">
    <property type="entry name" value="INOSITOL-3-PHOSPHATE SYNTHASE"/>
    <property type="match status" value="1"/>
</dbReference>
<dbReference type="Pfam" id="PF01658">
    <property type="entry name" value="Inos-1-P_synth"/>
    <property type="match status" value="1"/>
</dbReference>
<comment type="caution">
    <text evidence="3">The sequence shown here is derived from an EMBL/GenBank/DDBJ whole genome shotgun (WGS) entry which is preliminary data.</text>
</comment>
<dbReference type="Gene3D" id="3.40.50.720">
    <property type="entry name" value="NAD(P)-binding Rossmann-like Domain"/>
    <property type="match status" value="1"/>
</dbReference>
<dbReference type="GO" id="GO:0004512">
    <property type="term" value="F:inositol-3-phosphate synthase activity"/>
    <property type="evidence" value="ECO:0007669"/>
    <property type="project" value="TreeGrafter"/>
</dbReference>
<dbReference type="PANTHER" id="PTHR43125:SF1">
    <property type="entry name" value="INOSITOL-3-PHOSPHATE SYNTHASE"/>
    <property type="match status" value="1"/>
</dbReference>
<protein>
    <recommendedName>
        <fullName evidence="2">Myo-inositol-1-phosphate synthase GAPDH-like domain-containing protein</fullName>
    </recommendedName>
</protein>
<dbReference type="InterPro" id="IPR052199">
    <property type="entry name" value="MIPS"/>
</dbReference>
<feature type="compositionally biased region" description="Basic and acidic residues" evidence="1">
    <location>
        <begin position="1"/>
        <end position="15"/>
    </location>
</feature>
<gene>
    <name evidence="3" type="ORF">S12H4_52164</name>
</gene>
<dbReference type="EMBL" id="BARW01033058">
    <property type="protein sequence ID" value="GAJ05709.1"/>
    <property type="molecule type" value="Genomic_DNA"/>
</dbReference>
<feature type="non-terminal residue" evidence="3">
    <location>
        <position position="108"/>
    </location>
</feature>
<dbReference type="SUPFAM" id="SSF51735">
    <property type="entry name" value="NAD(P)-binding Rossmann-fold domains"/>
    <property type="match status" value="1"/>
</dbReference>
<dbReference type="AlphaFoldDB" id="X1TKA4"/>
<proteinExistence type="predicted"/>
<organism evidence="3">
    <name type="scientific">marine sediment metagenome</name>
    <dbReference type="NCBI Taxonomy" id="412755"/>
    <lineage>
        <taxon>unclassified sequences</taxon>
        <taxon>metagenomes</taxon>
        <taxon>ecological metagenomes</taxon>
    </lineage>
</organism>
<feature type="domain" description="Myo-inositol-1-phosphate synthase GAPDH-like" evidence="2">
    <location>
        <begin position="1"/>
        <end position="73"/>
    </location>
</feature>
<feature type="region of interest" description="Disordered" evidence="1">
    <location>
        <begin position="1"/>
        <end position="21"/>
    </location>
</feature>
<dbReference type="SUPFAM" id="SSF55347">
    <property type="entry name" value="Glyceraldehyde-3-phosphate dehydrogenase-like, C-terminal domain"/>
    <property type="match status" value="1"/>
</dbReference>
<dbReference type="Gene3D" id="3.30.360.10">
    <property type="entry name" value="Dihydrodipicolinate Reductase, domain 2"/>
    <property type="match status" value="1"/>
</dbReference>